<evidence type="ECO:0000313" key="4">
    <source>
        <dbReference type="Proteomes" id="UP000321513"/>
    </source>
</evidence>
<dbReference type="InterPro" id="IPR039447">
    <property type="entry name" value="UreH-like_TM_dom"/>
</dbReference>
<feature type="transmembrane region" description="Helical" evidence="1">
    <location>
        <begin position="192"/>
        <end position="213"/>
    </location>
</feature>
<sequence length="234" mass="25043">MTLQLFISALALGGISSFHCVGMCGVFAFSIPTHNMSEAKKVLAILLYNFGRITTYSILGLLFGLLGRQISLAGFQQWFSIIAGVMILTIVIQSFLKKPVFHLPGYQKMSLLISKLISKFLGKPSLSSIYFLGAANGLLPCGLVYMAITGALAAGTVTGATGFMAAFGLGTLPAMFLLSYFRFMIGIAARNFIRRTVPFVVATMGLLLIVRGLNLNIPYLSPAIAISNSAISCH</sequence>
<dbReference type="Pfam" id="PF13386">
    <property type="entry name" value="DsbD_2"/>
    <property type="match status" value="1"/>
</dbReference>
<evidence type="ECO:0000313" key="3">
    <source>
        <dbReference type="EMBL" id="GEO12174.1"/>
    </source>
</evidence>
<keyword evidence="1" id="KW-1133">Transmembrane helix</keyword>
<reference evidence="3 4" key="1">
    <citation type="submission" date="2019-07" db="EMBL/GenBank/DDBJ databases">
        <title>Whole genome shotgun sequence of Segetibacter aerophilus NBRC 106135.</title>
        <authorList>
            <person name="Hosoyama A."/>
            <person name="Uohara A."/>
            <person name="Ohji S."/>
            <person name="Ichikawa N."/>
        </authorList>
    </citation>
    <scope>NUCLEOTIDE SEQUENCE [LARGE SCALE GENOMIC DNA]</scope>
    <source>
        <strain evidence="3 4">NBRC 106135</strain>
    </source>
</reference>
<dbReference type="Proteomes" id="UP000321513">
    <property type="component" value="Unassembled WGS sequence"/>
</dbReference>
<name>A0A512BJP9_9BACT</name>
<gene>
    <name evidence="3" type="ORF">SAE01_46700</name>
</gene>
<feature type="transmembrane region" description="Helical" evidence="1">
    <location>
        <begin position="42"/>
        <end position="66"/>
    </location>
</feature>
<dbReference type="AlphaFoldDB" id="A0A512BJP9"/>
<keyword evidence="1" id="KW-0812">Transmembrane</keyword>
<feature type="transmembrane region" description="Helical" evidence="1">
    <location>
        <begin position="129"/>
        <end position="148"/>
    </location>
</feature>
<keyword evidence="1" id="KW-0472">Membrane</keyword>
<protein>
    <submittedName>
        <fullName evidence="3">Membrane protein</fullName>
    </submittedName>
</protein>
<dbReference type="PANTHER" id="PTHR42208">
    <property type="entry name" value="HEAVY METAL TRANSPORTER-RELATED"/>
    <property type="match status" value="1"/>
</dbReference>
<dbReference type="PANTHER" id="PTHR42208:SF1">
    <property type="entry name" value="HEAVY METAL TRANSPORTER"/>
    <property type="match status" value="1"/>
</dbReference>
<evidence type="ECO:0000259" key="2">
    <source>
        <dbReference type="Pfam" id="PF13386"/>
    </source>
</evidence>
<evidence type="ECO:0000256" key="1">
    <source>
        <dbReference type="SAM" id="Phobius"/>
    </source>
</evidence>
<accession>A0A512BJP9</accession>
<keyword evidence="4" id="KW-1185">Reference proteome</keyword>
<feature type="transmembrane region" description="Helical" evidence="1">
    <location>
        <begin position="160"/>
        <end position="180"/>
    </location>
</feature>
<feature type="transmembrane region" description="Helical" evidence="1">
    <location>
        <begin position="78"/>
        <end position="96"/>
    </location>
</feature>
<dbReference type="OrthoDB" id="594443at2"/>
<proteinExistence type="predicted"/>
<organism evidence="3 4">
    <name type="scientific">Segetibacter aerophilus</name>
    <dbReference type="NCBI Taxonomy" id="670293"/>
    <lineage>
        <taxon>Bacteria</taxon>
        <taxon>Pseudomonadati</taxon>
        <taxon>Bacteroidota</taxon>
        <taxon>Chitinophagia</taxon>
        <taxon>Chitinophagales</taxon>
        <taxon>Chitinophagaceae</taxon>
        <taxon>Segetibacter</taxon>
    </lineage>
</organism>
<feature type="transmembrane region" description="Helical" evidence="1">
    <location>
        <begin position="6"/>
        <end position="30"/>
    </location>
</feature>
<dbReference type="EMBL" id="BJYT01000043">
    <property type="protein sequence ID" value="GEO12174.1"/>
    <property type="molecule type" value="Genomic_DNA"/>
</dbReference>
<dbReference type="RefSeq" id="WP_147206298.1">
    <property type="nucleotide sequence ID" value="NZ_BJYT01000043.1"/>
</dbReference>
<comment type="caution">
    <text evidence="3">The sequence shown here is derived from an EMBL/GenBank/DDBJ whole genome shotgun (WGS) entry which is preliminary data.</text>
</comment>
<feature type="domain" description="Urease accessory protein UreH-like transmembrane" evidence="2">
    <location>
        <begin position="9"/>
        <end position="206"/>
    </location>
</feature>